<comment type="subcellular location">
    <subcellularLocation>
        <location evidence="6 7">Cytoplasm</location>
    </subcellularLocation>
</comment>
<gene>
    <name evidence="6" type="primary">hisB</name>
    <name evidence="8" type="ORF">SAMN02745124_01922</name>
</gene>
<comment type="catalytic activity">
    <reaction evidence="6 7">
        <text>D-erythro-1-(imidazol-4-yl)glycerol 3-phosphate = 3-(imidazol-4-yl)-2-oxopropyl phosphate + H2O</text>
        <dbReference type="Rhea" id="RHEA:11040"/>
        <dbReference type="ChEBI" id="CHEBI:15377"/>
        <dbReference type="ChEBI" id="CHEBI:57766"/>
        <dbReference type="ChEBI" id="CHEBI:58278"/>
        <dbReference type="EC" id="4.2.1.19"/>
    </reaction>
</comment>
<dbReference type="InterPro" id="IPR020565">
    <property type="entry name" value="ImidazoleglycerP_deHydtase_CS"/>
</dbReference>
<proteinExistence type="inferred from homology"/>
<dbReference type="OrthoDB" id="9790411at2"/>
<evidence type="ECO:0000256" key="6">
    <source>
        <dbReference type="HAMAP-Rule" id="MF_00076"/>
    </source>
</evidence>
<organism evidence="8 9">
    <name type="scientific">Desulfofustis glycolicus DSM 9705</name>
    <dbReference type="NCBI Taxonomy" id="1121409"/>
    <lineage>
        <taxon>Bacteria</taxon>
        <taxon>Pseudomonadati</taxon>
        <taxon>Thermodesulfobacteriota</taxon>
        <taxon>Desulfobulbia</taxon>
        <taxon>Desulfobulbales</taxon>
        <taxon>Desulfocapsaceae</taxon>
        <taxon>Desulfofustis</taxon>
    </lineage>
</organism>
<dbReference type="UniPathway" id="UPA00031">
    <property type="reaction ID" value="UER00011"/>
</dbReference>
<sequence>MSETENGRYGSIARRTTETDVELELNLDGTGKASVVSGVGFLDHMLTLFAVHGFFDLSLTASGDINVDDHHSVEDVGICLGQAFGAALGDKGGIRRYGMSLVPMDETLVRVVVDVSNRPFLHYQVPIIDQKVGTFDTSLVKEFLRALAQHGGLTLHVDMMHGDNAHHLIEAVFKALGRALNEATSRLAGVSAAVSSKGCL</sequence>
<dbReference type="EMBL" id="FQXS01000009">
    <property type="protein sequence ID" value="SHH78803.1"/>
    <property type="molecule type" value="Genomic_DNA"/>
</dbReference>
<dbReference type="PANTHER" id="PTHR23133">
    <property type="entry name" value="IMIDAZOLEGLYCEROL-PHOSPHATE DEHYDRATASE HIS7"/>
    <property type="match status" value="1"/>
</dbReference>
<comment type="similarity">
    <text evidence="6 7">Belongs to the imidazoleglycerol-phosphate dehydratase family.</text>
</comment>
<dbReference type="HAMAP" id="MF_00076">
    <property type="entry name" value="HisB"/>
    <property type="match status" value="1"/>
</dbReference>
<keyword evidence="5 6" id="KW-0456">Lyase</keyword>
<dbReference type="NCBIfam" id="NF002114">
    <property type="entry name" value="PRK00951.2-4"/>
    <property type="match status" value="1"/>
</dbReference>
<name>A0A1M5VV44_9BACT</name>
<dbReference type="GO" id="GO:0005737">
    <property type="term" value="C:cytoplasm"/>
    <property type="evidence" value="ECO:0007669"/>
    <property type="project" value="UniProtKB-SubCell"/>
</dbReference>
<dbReference type="RefSeq" id="WP_073375538.1">
    <property type="nucleotide sequence ID" value="NZ_FQXS01000009.1"/>
</dbReference>
<dbReference type="Pfam" id="PF00475">
    <property type="entry name" value="IGPD"/>
    <property type="match status" value="1"/>
</dbReference>
<keyword evidence="4 6" id="KW-0368">Histidine biosynthesis</keyword>
<evidence type="ECO:0000313" key="8">
    <source>
        <dbReference type="EMBL" id="SHH78803.1"/>
    </source>
</evidence>
<evidence type="ECO:0000256" key="7">
    <source>
        <dbReference type="RuleBase" id="RU000599"/>
    </source>
</evidence>
<dbReference type="GO" id="GO:0000105">
    <property type="term" value="P:L-histidine biosynthetic process"/>
    <property type="evidence" value="ECO:0007669"/>
    <property type="project" value="UniProtKB-UniRule"/>
</dbReference>
<accession>A0A1M5VV44</accession>
<dbReference type="InterPro" id="IPR038494">
    <property type="entry name" value="IGPD_sf"/>
</dbReference>
<reference evidence="8 9" key="1">
    <citation type="submission" date="2016-11" db="EMBL/GenBank/DDBJ databases">
        <authorList>
            <person name="Jaros S."/>
            <person name="Januszkiewicz K."/>
            <person name="Wedrychowicz H."/>
        </authorList>
    </citation>
    <scope>NUCLEOTIDE SEQUENCE [LARGE SCALE GENOMIC DNA]</scope>
    <source>
        <strain evidence="8 9">DSM 9705</strain>
    </source>
</reference>
<dbReference type="PANTHER" id="PTHR23133:SF2">
    <property type="entry name" value="IMIDAZOLEGLYCEROL-PHOSPHATE DEHYDRATASE"/>
    <property type="match status" value="1"/>
</dbReference>
<protein>
    <recommendedName>
        <fullName evidence="2 6">Imidazoleglycerol-phosphate dehydratase</fullName>
        <shortName evidence="6">IGPD</shortName>
        <ecNumber evidence="6 7">4.2.1.19</ecNumber>
    </recommendedName>
</protein>
<dbReference type="CDD" id="cd07914">
    <property type="entry name" value="IGPD"/>
    <property type="match status" value="1"/>
</dbReference>
<evidence type="ECO:0000256" key="2">
    <source>
        <dbReference type="ARBA" id="ARBA00016664"/>
    </source>
</evidence>
<evidence type="ECO:0000256" key="1">
    <source>
        <dbReference type="ARBA" id="ARBA00005047"/>
    </source>
</evidence>
<dbReference type="SUPFAM" id="SSF54211">
    <property type="entry name" value="Ribosomal protein S5 domain 2-like"/>
    <property type="match status" value="2"/>
</dbReference>
<evidence type="ECO:0000256" key="3">
    <source>
        <dbReference type="ARBA" id="ARBA00022605"/>
    </source>
</evidence>
<dbReference type="PROSITE" id="PS00955">
    <property type="entry name" value="IGP_DEHYDRATASE_2"/>
    <property type="match status" value="1"/>
</dbReference>
<evidence type="ECO:0000313" key="9">
    <source>
        <dbReference type="Proteomes" id="UP000184139"/>
    </source>
</evidence>
<dbReference type="FunFam" id="3.30.230.40:FF:000001">
    <property type="entry name" value="Imidazoleglycerol-phosphate dehydratase HisB"/>
    <property type="match status" value="1"/>
</dbReference>
<dbReference type="InterPro" id="IPR000807">
    <property type="entry name" value="ImidazoleglycerolP_deHydtase"/>
</dbReference>
<dbReference type="PROSITE" id="PS00954">
    <property type="entry name" value="IGP_DEHYDRATASE_1"/>
    <property type="match status" value="1"/>
</dbReference>
<evidence type="ECO:0000256" key="5">
    <source>
        <dbReference type="ARBA" id="ARBA00023239"/>
    </source>
</evidence>
<keyword evidence="6" id="KW-0963">Cytoplasm</keyword>
<dbReference type="STRING" id="1121409.SAMN02745124_01922"/>
<keyword evidence="3 6" id="KW-0028">Amino-acid biosynthesis</keyword>
<dbReference type="Gene3D" id="3.30.230.40">
    <property type="entry name" value="Imidazole glycerol phosphate dehydratase, domain 1"/>
    <property type="match status" value="2"/>
</dbReference>
<dbReference type="GO" id="GO:0004424">
    <property type="term" value="F:imidazoleglycerol-phosphate dehydratase activity"/>
    <property type="evidence" value="ECO:0007669"/>
    <property type="project" value="UniProtKB-UniRule"/>
</dbReference>
<dbReference type="NCBIfam" id="NF002111">
    <property type="entry name" value="PRK00951.2-1"/>
    <property type="match status" value="1"/>
</dbReference>
<evidence type="ECO:0000256" key="4">
    <source>
        <dbReference type="ARBA" id="ARBA00023102"/>
    </source>
</evidence>
<dbReference type="Proteomes" id="UP000184139">
    <property type="component" value="Unassembled WGS sequence"/>
</dbReference>
<comment type="pathway">
    <text evidence="1 6 7">Amino-acid biosynthesis; L-histidine biosynthesis; L-histidine from 5-phospho-alpha-D-ribose 1-diphosphate: step 6/9.</text>
</comment>
<dbReference type="EC" id="4.2.1.19" evidence="6 7"/>
<keyword evidence="9" id="KW-1185">Reference proteome</keyword>
<dbReference type="FunFam" id="3.30.230.40:FF:000003">
    <property type="entry name" value="Imidazoleglycerol-phosphate dehydratase HisB"/>
    <property type="match status" value="1"/>
</dbReference>
<dbReference type="AlphaFoldDB" id="A0A1M5VV44"/>
<dbReference type="InterPro" id="IPR020568">
    <property type="entry name" value="Ribosomal_Su5_D2-typ_SF"/>
</dbReference>